<evidence type="ECO:0000313" key="2">
    <source>
        <dbReference type="Proteomes" id="UP001148662"/>
    </source>
</evidence>
<keyword evidence="2" id="KW-1185">Reference proteome</keyword>
<comment type="caution">
    <text evidence="1">The sequence shown here is derived from an EMBL/GenBank/DDBJ whole genome shotgun (WGS) entry which is preliminary data.</text>
</comment>
<accession>A0ACC1T580</accession>
<reference evidence="1" key="1">
    <citation type="submission" date="2022-07" db="EMBL/GenBank/DDBJ databases">
        <title>Genome Sequence of Phlebia brevispora.</title>
        <authorList>
            <person name="Buettner E."/>
        </authorList>
    </citation>
    <scope>NUCLEOTIDE SEQUENCE</scope>
    <source>
        <strain evidence="1">MPL23</strain>
    </source>
</reference>
<name>A0ACC1T580_9APHY</name>
<proteinExistence type="predicted"/>
<organism evidence="1 2">
    <name type="scientific">Phlebia brevispora</name>
    <dbReference type="NCBI Taxonomy" id="194682"/>
    <lineage>
        <taxon>Eukaryota</taxon>
        <taxon>Fungi</taxon>
        <taxon>Dikarya</taxon>
        <taxon>Basidiomycota</taxon>
        <taxon>Agaricomycotina</taxon>
        <taxon>Agaricomycetes</taxon>
        <taxon>Polyporales</taxon>
        <taxon>Meruliaceae</taxon>
        <taxon>Phlebia</taxon>
    </lineage>
</organism>
<dbReference type="Proteomes" id="UP001148662">
    <property type="component" value="Unassembled WGS sequence"/>
</dbReference>
<dbReference type="EMBL" id="JANHOG010000541">
    <property type="protein sequence ID" value="KAJ3553425.1"/>
    <property type="molecule type" value="Genomic_DNA"/>
</dbReference>
<protein>
    <submittedName>
        <fullName evidence="1">Uncharacterized protein</fullName>
    </submittedName>
</protein>
<evidence type="ECO:0000313" key="1">
    <source>
        <dbReference type="EMBL" id="KAJ3553425.1"/>
    </source>
</evidence>
<gene>
    <name evidence="1" type="ORF">NM688_g3621</name>
</gene>
<sequence length="1451" mass="156882">MPVEEADIAPIGYSSCFEATQSWNTVELILSSISSLNTRNVFPPYAASHDASMANIDTLDSSVQLSREEGVNGGQEEKGAEGSSKKQADEVAAVSKSSSPTKDATPALPSPGSGLVPLRGSSANGLTPGSSGAPTLSMPHPKKFSHSDINKRFLEKNSPGSSASQTPSTPSIKPGSTIRSLQQSLPRTVNDLQLPDQDGHDHHQLALPQAPPQSAGPTSKPSPGSAPGNATLPLPAPVGKVIQPQPRGAAETSISRKDSGIKPAWGAAPKAPPPIVGNPDLVSDFPTAAEVAQVRSAKILEKKQAAQEATAQKEALAAEADAFRGVHLAPNAHHWDEDEGDDSNFLDEVIEFDDGRQYTIPHQAEQNPDGILTTEERKEAEDQPVSKEERFADDFDRSWPRSRTSGPPVPRGQPHLSPSTTSSMSMHSPQDSSRVLFNERSNRLEPYASHSQSRFSGPPKDSYISRRGSRSEYVSSPTELRGGRDAPPHTQGLQLLQRPGQGSGFSDEGSRHRGYGDHPGFGPWHENRPRDRDMPRRDYPGSPHMARPFSQAFDHSRPRDHYNQPSGMDRPRRYSNMGQPPSSPLSVESELRDGRQLPPHLSGSQGSSQMWRSPSSEAAPRQPSTLSVDSQSVASRSPAASHASLSPLHVDTPLQAASSGSPLVDLEEARKAAMHSAAERAKLRRQAEEAKREEEKERARKKAAEIEAKMKAAEAAKEKEREAITAPPDGPDTEKFSDEAETKVGNSNLWFNRCLTCASQAIEFIEHAVSSIAPRSEAPEKKLVQSPRVPFARVPSVRGGERPNFPRGASLNGHNGDDTSLTGASSWRTKAAPPRTQPPAPAPAPQQSAVPLPDLPLLAEVESFNIGADESVEVVDFADHGKLVGAPERAMPAPEQRLNGPSSRPPRPVATDFFDEQTAAPRAEEASWRRKTSVPAATEQVESQLQNVPKDRPSLEITPAPYEPSMPSAHWKGQPVPDGRPPEHPQGTPYNHTTLRSPTTPSYREAPMSALNDTMARIKGALDGMHTKTEQPKKWVPPAMRERPAQGLAQIEPVSGLQAEEHIHREVFDVTGYEPPRSPKPAWNHFRVRLPHNLPPIEPIHPKKLRMFFAPSHMRLRVYSLAPPIEGTHKRDFNLTEYLFRKPIMSKGRVRYIVSLPGSRSSGTRQALFKHPGPGPVVNLPTTINKAPSYGAFGRPSEADGATSWRRAALPAAAPSTAPAQLIAEESPRTLDTVSRSPPPEVPSQKVLEKHDTAVSPPVSVPAAKARSQPKLPEGSSVAFYRDSRVNSSETQPKTTVNFIVSSELEEDLPRVNGAPEQNGGLPPPQTVSSGLIATTQESAIIPESCSSVNDPIVEFHKGNHSPIHAPITPRTQTGKLPWAKSPKEASTKDAPVRAADATEHLKTVWSTTANQSEKPSSTILEEFPSDLVAPVPVRDTKLEQTVATSTHIPQ</sequence>